<feature type="compositionally biased region" description="Acidic residues" evidence="1">
    <location>
        <begin position="349"/>
        <end position="363"/>
    </location>
</feature>
<feature type="region of interest" description="Disordered" evidence="1">
    <location>
        <begin position="198"/>
        <end position="376"/>
    </location>
</feature>
<feature type="compositionally biased region" description="Basic and acidic residues" evidence="1">
    <location>
        <begin position="19"/>
        <end position="28"/>
    </location>
</feature>
<dbReference type="Proteomes" id="UP000654075">
    <property type="component" value="Unassembled WGS sequence"/>
</dbReference>
<organism evidence="2 3">
    <name type="scientific">Polarella glacialis</name>
    <name type="common">Dinoflagellate</name>
    <dbReference type="NCBI Taxonomy" id="89957"/>
    <lineage>
        <taxon>Eukaryota</taxon>
        <taxon>Sar</taxon>
        <taxon>Alveolata</taxon>
        <taxon>Dinophyceae</taxon>
        <taxon>Suessiales</taxon>
        <taxon>Suessiaceae</taxon>
        <taxon>Polarella</taxon>
    </lineage>
</organism>
<accession>A0A813GEK4</accession>
<evidence type="ECO:0000313" key="2">
    <source>
        <dbReference type="EMBL" id="CAE8623568.1"/>
    </source>
</evidence>
<keyword evidence="3" id="KW-1185">Reference proteome</keyword>
<gene>
    <name evidence="2" type="ORF">PGLA1383_LOCUS40820</name>
</gene>
<protein>
    <submittedName>
        <fullName evidence="2">Uncharacterized protein</fullName>
    </submittedName>
</protein>
<dbReference type="EMBL" id="CAJNNV010028193">
    <property type="protein sequence ID" value="CAE8623568.1"/>
    <property type="molecule type" value="Genomic_DNA"/>
</dbReference>
<evidence type="ECO:0000256" key="1">
    <source>
        <dbReference type="SAM" id="MobiDB-lite"/>
    </source>
</evidence>
<dbReference type="AlphaFoldDB" id="A0A813GEK4"/>
<reference evidence="2" key="1">
    <citation type="submission" date="2021-02" db="EMBL/GenBank/DDBJ databases">
        <authorList>
            <person name="Dougan E. K."/>
            <person name="Rhodes N."/>
            <person name="Thang M."/>
            <person name="Chan C."/>
        </authorList>
    </citation>
    <scope>NUCLEOTIDE SEQUENCE</scope>
</reference>
<sequence length="376" mass="40464">MVTASKVAAAAANGSDPRQSLREDEERSSAGSYGGSHGSEAYELPLSFGEQLVLETYIRCRARRYDRKRQEELSQPRRQKAAKEFLCKMPSAGGSEESSRAPLDKSQVEDLVSRLSAPKKSSHQLAAGASIAMHASQAEVSKARPVVDEAVWARLAAPKPGRPNDPTPGERVCMMYHNFSTGRGVNFERLADMAKPKKRGGSCASWGIHPNRTTGALSARDSTSRDSMSLPPAPDSARGWRSGGGGFSAIDISSPPPTSAVERLPEVVDNSRAAASWGGRWQEDADDGANEYSDNYEDESPASRPGTAGQQADPHPLADRPNYSYDSGKSRGKGDNSAMQAAWNKISADVEEAEDEENSDEGVEPFFPQFGLKRSS</sequence>
<proteinExistence type="predicted"/>
<comment type="caution">
    <text evidence="2">The sequence shown here is derived from an EMBL/GenBank/DDBJ whole genome shotgun (WGS) entry which is preliminary data.</text>
</comment>
<name>A0A813GEK4_POLGL</name>
<evidence type="ECO:0000313" key="3">
    <source>
        <dbReference type="Proteomes" id="UP000654075"/>
    </source>
</evidence>
<feature type="region of interest" description="Disordered" evidence="1">
    <location>
        <begin position="1"/>
        <end position="40"/>
    </location>
</feature>
<feature type="compositionally biased region" description="Acidic residues" evidence="1">
    <location>
        <begin position="284"/>
        <end position="300"/>
    </location>
</feature>